<keyword evidence="1" id="KW-0805">Transcription regulation</keyword>
<proteinExistence type="predicted"/>
<evidence type="ECO:0000256" key="3">
    <source>
        <dbReference type="ARBA" id="ARBA00023163"/>
    </source>
</evidence>
<dbReference type="Proteomes" id="UP001162741">
    <property type="component" value="Chromosome"/>
</dbReference>
<dbReference type="InterPro" id="IPR011711">
    <property type="entry name" value="GntR_C"/>
</dbReference>
<feature type="domain" description="HTH gntR-type" evidence="4">
    <location>
        <begin position="5"/>
        <end position="73"/>
    </location>
</feature>
<gene>
    <name evidence="5" type="ORF">MKQ68_05250</name>
</gene>
<dbReference type="SMART" id="SM00895">
    <property type="entry name" value="FCD"/>
    <property type="match status" value="1"/>
</dbReference>
<dbReference type="PANTHER" id="PTHR43537:SF47">
    <property type="entry name" value="REGULATORY PROTEIN GNTR HTH"/>
    <property type="match status" value="1"/>
</dbReference>
<dbReference type="PRINTS" id="PR00035">
    <property type="entry name" value="HTHGNTR"/>
</dbReference>
<dbReference type="PROSITE" id="PS50949">
    <property type="entry name" value="HTH_GNTR"/>
    <property type="match status" value="1"/>
</dbReference>
<evidence type="ECO:0000313" key="6">
    <source>
        <dbReference type="Proteomes" id="UP001162741"/>
    </source>
</evidence>
<accession>A0ABY6J889</accession>
<protein>
    <submittedName>
        <fullName evidence="5">FadR family transcriptional regulator</fullName>
    </submittedName>
</protein>
<evidence type="ECO:0000259" key="4">
    <source>
        <dbReference type="PROSITE" id="PS50949"/>
    </source>
</evidence>
<reference evidence="5" key="1">
    <citation type="submission" date="2022-10" db="EMBL/GenBank/DDBJ databases">
        <title>Chitinophaga sp. nov., isolated from soil.</title>
        <authorList>
            <person name="Jeon C.O."/>
        </authorList>
    </citation>
    <scope>NUCLEOTIDE SEQUENCE</scope>
    <source>
        <strain evidence="5">R8</strain>
    </source>
</reference>
<keyword evidence="2" id="KW-0238">DNA-binding</keyword>
<dbReference type="Gene3D" id="1.10.10.10">
    <property type="entry name" value="Winged helix-like DNA-binding domain superfamily/Winged helix DNA-binding domain"/>
    <property type="match status" value="1"/>
</dbReference>
<dbReference type="InterPro" id="IPR000524">
    <property type="entry name" value="Tscrpt_reg_HTH_GntR"/>
</dbReference>
<dbReference type="SUPFAM" id="SSF48008">
    <property type="entry name" value="GntR ligand-binding domain-like"/>
    <property type="match status" value="1"/>
</dbReference>
<dbReference type="Pfam" id="PF07729">
    <property type="entry name" value="FCD"/>
    <property type="match status" value="1"/>
</dbReference>
<dbReference type="InterPro" id="IPR036390">
    <property type="entry name" value="WH_DNA-bd_sf"/>
</dbReference>
<organism evidence="5 6">
    <name type="scientific">Chitinophaga horti</name>
    <dbReference type="NCBI Taxonomy" id="2920382"/>
    <lineage>
        <taxon>Bacteria</taxon>
        <taxon>Pseudomonadati</taxon>
        <taxon>Bacteroidota</taxon>
        <taxon>Chitinophagia</taxon>
        <taxon>Chitinophagales</taxon>
        <taxon>Chitinophagaceae</taxon>
        <taxon>Chitinophaga</taxon>
    </lineage>
</organism>
<dbReference type="EMBL" id="CP107006">
    <property type="protein sequence ID" value="UYQ94496.1"/>
    <property type="molecule type" value="Genomic_DNA"/>
</dbReference>
<sequence length="216" mass="23821">MIVKKSLADEVAARLQEQISLGQYKPGEKLPIEPELMKAFGVGRSTVREAIRILVNTGLLRVQQGAGTFVDASTGNKEPISQRLRRANAAELDEVRQLVELKIAEKAALHHTPEHLAVMKAALRDRKAAARAGEKEACVDADIAFHVAIAEAAGNQVLADLYKTVSVHLREWFLQTHGDTSSFIETQPLHEQLLKHITDGEAKKAWNTASKIISWH</sequence>
<dbReference type="CDD" id="cd07377">
    <property type="entry name" value="WHTH_GntR"/>
    <property type="match status" value="1"/>
</dbReference>
<name>A0ABY6J889_9BACT</name>
<evidence type="ECO:0000256" key="2">
    <source>
        <dbReference type="ARBA" id="ARBA00023125"/>
    </source>
</evidence>
<keyword evidence="3" id="KW-0804">Transcription</keyword>
<dbReference type="SUPFAM" id="SSF46785">
    <property type="entry name" value="Winged helix' DNA-binding domain"/>
    <property type="match status" value="1"/>
</dbReference>
<evidence type="ECO:0000313" key="5">
    <source>
        <dbReference type="EMBL" id="UYQ94496.1"/>
    </source>
</evidence>
<evidence type="ECO:0000256" key="1">
    <source>
        <dbReference type="ARBA" id="ARBA00023015"/>
    </source>
</evidence>
<dbReference type="InterPro" id="IPR036388">
    <property type="entry name" value="WH-like_DNA-bd_sf"/>
</dbReference>
<dbReference type="InterPro" id="IPR008920">
    <property type="entry name" value="TF_FadR/GntR_C"/>
</dbReference>
<dbReference type="RefSeq" id="WP_264282377.1">
    <property type="nucleotide sequence ID" value="NZ_CP107006.1"/>
</dbReference>
<keyword evidence="6" id="KW-1185">Reference proteome</keyword>
<dbReference type="SMART" id="SM00345">
    <property type="entry name" value="HTH_GNTR"/>
    <property type="match status" value="1"/>
</dbReference>
<dbReference type="Pfam" id="PF00392">
    <property type="entry name" value="GntR"/>
    <property type="match status" value="1"/>
</dbReference>
<dbReference type="PANTHER" id="PTHR43537">
    <property type="entry name" value="TRANSCRIPTIONAL REGULATOR, GNTR FAMILY"/>
    <property type="match status" value="1"/>
</dbReference>
<dbReference type="Gene3D" id="1.20.120.530">
    <property type="entry name" value="GntR ligand-binding domain-like"/>
    <property type="match status" value="1"/>
</dbReference>